<dbReference type="OrthoDB" id="9775135at2"/>
<gene>
    <name evidence="6" type="ORF">FEM03_10665</name>
</gene>
<evidence type="ECO:0000256" key="1">
    <source>
        <dbReference type="ARBA" id="ARBA00005417"/>
    </source>
</evidence>
<dbReference type="PROSITE" id="PS50893">
    <property type="entry name" value="ABC_TRANSPORTER_2"/>
    <property type="match status" value="1"/>
</dbReference>
<name>A0A5R8KEM6_9BACT</name>
<keyword evidence="3" id="KW-0547">Nucleotide-binding</keyword>
<dbReference type="InterPro" id="IPR003439">
    <property type="entry name" value="ABC_transporter-like_ATP-bd"/>
</dbReference>
<keyword evidence="2" id="KW-0813">Transport</keyword>
<dbReference type="GO" id="GO:0005524">
    <property type="term" value="F:ATP binding"/>
    <property type="evidence" value="ECO:0007669"/>
    <property type="project" value="UniProtKB-KW"/>
</dbReference>
<evidence type="ECO:0000256" key="3">
    <source>
        <dbReference type="ARBA" id="ARBA00022741"/>
    </source>
</evidence>
<dbReference type="AlphaFoldDB" id="A0A5R8KEM6"/>
<keyword evidence="4 6" id="KW-0067">ATP-binding</keyword>
<dbReference type="GO" id="GO:0016887">
    <property type="term" value="F:ATP hydrolysis activity"/>
    <property type="evidence" value="ECO:0007669"/>
    <property type="project" value="InterPro"/>
</dbReference>
<evidence type="ECO:0000313" key="6">
    <source>
        <dbReference type="EMBL" id="TLD70763.1"/>
    </source>
</evidence>
<dbReference type="SUPFAM" id="SSF52540">
    <property type="entry name" value="P-loop containing nucleoside triphosphate hydrolases"/>
    <property type="match status" value="1"/>
</dbReference>
<accession>A0A5R8KEM6</accession>
<evidence type="ECO:0000313" key="7">
    <source>
        <dbReference type="Proteomes" id="UP000306196"/>
    </source>
</evidence>
<dbReference type="PANTHER" id="PTHR43335">
    <property type="entry name" value="ABC TRANSPORTER, ATP-BINDING PROTEIN"/>
    <property type="match status" value="1"/>
</dbReference>
<dbReference type="PANTHER" id="PTHR43335:SF4">
    <property type="entry name" value="ABC TRANSPORTER, ATP-BINDING PROTEIN"/>
    <property type="match status" value="1"/>
</dbReference>
<reference evidence="6 7" key="1">
    <citation type="submission" date="2019-05" db="EMBL/GenBank/DDBJ databases">
        <title>Verrucobacter flavum gen. nov., sp. nov. a new member of the family Verrucomicrobiaceae.</title>
        <authorList>
            <person name="Szuroczki S."/>
            <person name="Abbaszade G."/>
            <person name="Szabo A."/>
            <person name="Felfoldi T."/>
            <person name="Schumann P."/>
            <person name="Boka K."/>
            <person name="Keki Z."/>
            <person name="Toumi M."/>
            <person name="Toth E."/>
        </authorList>
    </citation>
    <scope>NUCLEOTIDE SEQUENCE [LARGE SCALE GENOMIC DNA]</scope>
    <source>
        <strain evidence="6 7">MG-N-17</strain>
    </source>
</reference>
<protein>
    <submittedName>
        <fullName evidence="6">ATP-binding cassette domain-containing protein</fullName>
    </submittedName>
</protein>
<evidence type="ECO:0000259" key="5">
    <source>
        <dbReference type="PROSITE" id="PS50893"/>
    </source>
</evidence>
<dbReference type="RefSeq" id="WP_138086234.1">
    <property type="nucleotide sequence ID" value="NZ_VAUV01000007.1"/>
</dbReference>
<dbReference type="Proteomes" id="UP000306196">
    <property type="component" value="Unassembled WGS sequence"/>
</dbReference>
<dbReference type="EMBL" id="VAUV01000007">
    <property type="protein sequence ID" value="TLD70763.1"/>
    <property type="molecule type" value="Genomic_DNA"/>
</dbReference>
<dbReference type="Gene3D" id="3.40.50.300">
    <property type="entry name" value="P-loop containing nucleotide triphosphate hydrolases"/>
    <property type="match status" value="1"/>
</dbReference>
<dbReference type="InterPro" id="IPR027417">
    <property type="entry name" value="P-loop_NTPase"/>
</dbReference>
<evidence type="ECO:0000256" key="4">
    <source>
        <dbReference type="ARBA" id="ARBA00022840"/>
    </source>
</evidence>
<comment type="similarity">
    <text evidence="1">Belongs to the ABC transporter superfamily.</text>
</comment>
<feature type="domain" description="ABC transporter" evidence="5">
    <location>
        <begin position="2"/>
        <end position="231"/>
    </location>
</feature>
<comment type="caution">
    <text evidence="6">The sequence shown here is derived from an EMBL/GenBank/DDBJ whole genome shotgun (WGS) entry which is preliminary data.</text>
</comment>
<sequence length="317" mass="34778">MIKVNNLKKTFGTKVAVDGVTFSVEKGEVLGFLGPNGAGKSTTMRMVTGYFPPTEGEISVGGVDMLTNPERARRSLGYLPENAPLYPDMSVLGFLGFCAELRGLYGDARKKAIDRVLETCFLEPVRHQSVDTLSKGYRHRTCFAQSIIHDPEILILDEPTDGLDPNQKHEIRNLIKRMGQNKAIVFSTHILEEVEAACTRAIIIDRGKVVADGTPDELKERAPGANAVRLALRGVATSVVVAELEKLVSVDKVEVTERGENSFAGRVVPNRKVKVADLAREIGDLVASKAWKVEELHREEGRLDEVFRGITRSDVAA</sequence>
<evidence type="ECO:0000256" key="2">
    <source>
        <dbReference type="ARBA" id="ARBA00022448"/>
    </source>
</evidence>
<organism evidence="6 7">
    <name type="scientific">Phragmitibacter flavus</name>
    <dbReference type="NCBI Taxonomy" id="2576071"/>
    <lineage>
        <taxon>Bacteria</taxon>
        <taxon>Pseudomonadati</taxon>
        <taxon>Verrucomicrobiota</taxon>
        <taxon>Verrucomicrobiia</taxon>
        <taxon>Verrucomicrobiales</taxon>
        <taxon>Verrucomicrobiaceae</taxon>
        <taxon>Phragmitibacter</taxon>
    </lineage>
</organism>
<keyword evidence="7" id="KW-1185">Reference proteome</keyword>
<proteinExistence type="inferred from homology"/>
<dbReference type="CDD" id="cd03230">
    <property type="entry name" value="ABC_DR_subfamily_A"/>
    <property type="match status" value="1"/>
</dbReference>
<dbReference type="InterPro" id="IPR003593">
    <property type="entry name" value="AAA+_ATPase"/>
</dbReference>
<dbReference type="Pfam" id="PF00005">
    <property type="entry name" value="ABC_tran"/>
    <property type="match status" value="1"/>
</dbReference>
<dbReference type="SMART" id="SM00382">
    <property type="entry name" value="AAA"/>
    <property type="match status" value="1"/>
</dbReference>